<reference evidence="2 3" key="1">
    <citation type="submission" date="2017-07" db="EMBL/GenBank/DDBJ databases">
        <title>Draft whole genome sequences of clinical Proprionibacteriaceae strains.</title>
        <authorList>
            <person name="Bernier A.-M."/>
            <person name="Bernard K."/>
            <person name="Domingo M.-C."/>
        </authorList>
    </citation>
    <scope>NUCLEOTIDE SEQUENCE [LARGE SCALE GENOMIC DNA]</scope>
    <source>
        <strain evidence="2 3">NML 130396</strain>
    </source>
</reference>
<sequence length="384" mass="40468">MLTACAGTPTRTPAGGGAPPTQDPWPSFVAELGRALTDPAATAALIDPRAATADPTLPAATEQLRANLAQFRVELRPGTRTATPPPERTARLGGGVQVRELIVDWRLPEEATTAEHKAYLTVVERDGRFRLAGLTDAPADSTRQQPIWLQRPITVTRGTGVAVIATPDRDPAPWLAALSAAREPLSRHGLRPPQLVAQLPNSAADFERMLGVPTGSRRDIAAAAWTEGPAVRIMINPEAGGATGDTARQLLITHEATHVATGTVRLPGPLWFAEGYADLVALGDQPAAAGQLTTLLAADQRTHGPAAGPPSDQELAAGTPRLQAHYTRAWLAARVLDRGDGSTDRVVQALRAGRTWPEALAAAGWTQPDLDRAVAAELARIVGR</sequence>
<dbReference type="EMBL" id="NMVQ01000002">
    <property type="protein sequence ID" value="OYO24619.1"/>
    <property type="molecule type" value="Genomic_DNA"/>
</dbReference>
<evidence type="ECO:0000256" key="1">
    <source>
        <dbReference type="SAM" id="MobiDB-lite"/>
    </source>
</evidence>
<gene>
    <name evidence="2" type="ORF">CGZ93_02650</name>
</gene>
<evidence type="ECO:0000313" key="2">
    <source>
        <dbReference type="EMBL" id="OYO24619.1"/>
    </source>
</evidence>
<organism evidence="2 3">
    <name type="scientific">Enemella dayhoffiae</name>
    <dbReference type="NCBI Taxonomy" id="2016507"/>
    <lineage>
        <taxon>Bacteria</taxon>
        <taxon>Bacillati</taxon>
        <taxon>Actinomycetota</taxon>
        <taxon>Actinomycetes</taxon>
        <taxon>Propionibacteriales</taxon>
        <taxon>Propionibacteriaceae</taxon>
        <taxon>Enemella</taxon>
    </lineage>
</organism>
<feature type="region of interest" description="Disordered" evidence="1">
    <location>
        <begin position="1"/>
        <end position="26"/>
    </location>
</feature>
<dbReference type="Proteomes" id="UP000216311">
    <property type="component" value="Unassembled WGS sequence"/>
</dbReference>
<feature type="compositionally biased region" description="Low complexity" evidence="1">
    <location>
        <begin position="1"/>
        <end position="13"/>
    </location>
</feature>
<keyword evidence="3" id="KW-1185">Reference proteome</keyword>
<protein>
    <submittedName>
        <fullName evidence="2">Uncharacterized protein</fullName>
    </submittedName>
</protein>
<comment type="caution">
    <text evidence="2">The sequence shown here is derived from an EMBL/GenBank/DDBJ whole genome shotgun (WGS) entry which is preliminary data.</text>
</comment>
<dbReference type="RefSeq" id="WP_094362610.1">
    <property type="nucleotide sequence ID" value="NZ_NMVQ01000002.1"/>
</dbReference>
<dbReference type="AlphaFoldDB" id="A0A255HAE7"/>
<proteinExistence type="predicted"/>
<dbReference type="OrthoDB" id="3722771at2"/>
<name>A0A255HAE7_9ACTN</name>
<evidence type="ECO:0000313" key="3">
    <source>
        <dbReference type="Proteomes" id="UP000216311"/>
    </source>
</evidence>
<accession>A0A255HAE7</accession>